<reference evidence="1" key="1">
    <citation type="submission" date="2018-01" db="EMBL/GenBank/DDBJ databases">
        <title>An insight into the sialome of Amazonian anophelines.</title>
        <authorList>
            <person name="Ribeiro J.M."/>
            <person name="Scarpassa V."/>
            <person name="Calvo E."/>
        </authorList>
    </citation>
    <scope>NUCLEOTIDE SEQUENCE</scope>
    <source>
        <tissue evidence="1">Salivary glands</tissue>
    </source>
</reference>
<accession>A0A2M4CDF7</accession>
<protein>
    <submittedName>
        <fullName evidence="1">Putative secreted protein</fullName>
    </submittedName>
</protein>
<dbReference type="AlphaFoldDB" id="A0A2M4CDF7"/>
<name>A0A2M4CDF7_9DIPT</name>
<proteinExistence type="predicted"/>
<organism evidence="1">
    <name type="scientific">Anopheles marajoara</name>
    <dbReference type="NCBI Taxonomy" id="58244"/>
    <lineage>
        <taxon>Eukaryota</taxon>
        <taxon>Metazoa</taxon>
        <taxon>Ecdysozoa</taxon>
        <taxon>Arthropoda</taxon>
        <taxon>Hexapoda</taxon>
        <taxon>Insecta</taxon>
        <taxon>Pterygota</taxon>
        <taxon>Neoptera</taxon>
        <taxon>Endopterygota</taxon>
        <taxon>Diptera</taxon>
        <taxon>Nematocera</taxon>
        <taxon>Culicoidea</taxon>
        <taxon>Culicidae</taxon>
        <taxon>Anophelinae</taxon>
        <taxon>Anopheles</taxon>
    </lineage>
</organism>
<dbReference type="EMBL" id="GGFJ01014203">
    <property type="protein sequence ID" value="MBW63344.1"/>
    <property type="molecule type" value="Transcribed_RNA"/>
</dbReference>
<sequence length="73" mass="8564">MLLLGSAGCCCFSSFTFSRPCNRMHLAKTLREMSHTPGYPPHRYGRLPRLFPFAFLFLVCKRLPYRAHYSFPY</sequence>
<evidence type="ECO:0000313" key="1">
    <source>
        <dbReference type="EMBL" id="MBW63344.1"/>
    </source>
</evidence>